<dbReference type="PANTHER" id="PTHR41521:SF4">
    <property type="entry name" value="BLR0684 PROTEIN"/>
    <property type="match status" value="1"/>
</dbReference>
<evidence type="ECO:0000259" key="1">
    <source>
        <dbReference type="Pfam" id="PF07045"/>
    </source>
</evidence>
<sequence>MSAYMIVIATLSDPAGFRDYAVEAAKMIADYGGEYIVRGPGESECLEGDWPDDEKVVISRWPSMDAARRFWHSDDYERIKQLRLGKATVRVRLVDGVSDT</sequence>
<proteinExistence type="predicted"/>
<accession>A0A3M0CXE3</accession>
<dbReference type="InterPro" id="IPR010753">
    <property type="entry name" value="DUF1330"/>
</dbReference>
<dbReference type="InterPro" id="IPR011008">
    <property type="entry name" value="Dimeric_a/b-barrel"/>
</dbReference>
<dbReference type="EMBL" id="REFR01000009">
    <property type="protein sequence ID" value="RMB12229.1"/>
    <property type="molecule type" value="Genomic_DNA"/>
</dbReference>
<dbReference type="OrthoDB" id="9806380at2"/>
<dbReference type="AlphaFoldDB" id="A0A3M0CXE3"/>
<feature type="domain" description="DUF1330" evidence="1">
    <location>
        <begin position="2"/>
        <end position="97"/>
    </location>
</feature>
<reference evidence="2 3" key="1">
    <citation type="submission" date="2018-10" db="EMBL/GenBank/DDBJ databases">
        <title>Genomic Encyclopedia of Archaeal and Bacterial Type Strains, Phase II (KMG-II): from individual species to whole genera.</title>
        <authorList>
            <person name="Goeker M."/>
        </authorList>
    </citation>
    <scope>NUCLEOTIDE SEQUENCE [LARGE SCALE GENOMIC DNA]</scope>
    <source>
        <strain evidence="2 3">DSM 25217</strain>
    </source>
</reference>
<gene>
    <name evidence="2" type="ORF">BXY39_0722</name>
</gene>
<organism evidence="2 3">
    <name type="scientific">Eilatimonas milleporae</name>
    <dbReference type="NCBI Taxonomy" id="911205"/>
    <lineage>
        <taxon>Bacteria</taxon>
        <taxon>Pseudomonadati</taxon>
        <taxon>Pseudomonadota</taxon>
        <taxon>Alphaproteobacteria</taxon>
        <taxon>Kordiimonadales</taxon>
        <taxon>Kordiimonadaceae</taxon>
        <taxon>Eilatimonas</taxon>
    </lineage>
</organism>
<protein>
    <submittedName>
        <fullName evidence="2">Uncharacterized protein (DUF1330 family)</fullName>
    </submittedName>
</protein>
<evidence type="ECO:0000313" key="2">
    <source>
        <dbReference type="EMBL" id="RMB12229.1"/>
    </source>
</evidence>
<dbReference type="Pfam" id="PF07045">
    <property type="entry name" value="DUF1330"/>
    <property type="match status" value="1"/>
</dbReference>
<keyword evidence="3" id="KW-1185">Reference proteome</keyword>
<dbReference type="InParanoid" id="A0A3M0CXE3"/>
<dbReference type="Proteomes" id="UP000271227">
    <property type="component" value="Unassembled WGS sequence"/>
</dbReference>
<comment type="caution">
    <text evidence="2">The sequence shown here is derived from an EMBL/GenBank/DDBJ whole genome shotgun (WGS) entry which is preliminary data.</text>
</comment>
<dbReference type="Gene3D" id="3.30.70.100">
    <property type="match status" value="1"/>
</dbReference>
<dbReference type="SUPFAM" id="SSF54909">
    <property type="entry name" value="Dimeric alpha+beta barrel"/>
    <property type="match status" value="1"/>
</dbReference>
<dbReference type="PANTHER" id="PTHR41521">
    <property type="match status" value="1"/>
</dbReference>
<dbReference type="RefSeq" id="WP_121937418.1">
    <property type="nucleotide sequence ID" value="NZ_REFR01000009.1"/>
</dbReference>
<evidence type="ECO:0000313" key="3">
    <source>
        <dbReference type="Proteomes" id="UP000271227"/>
    </source>
</evidence>
<name>A0A3M0CXE3_9PROT</name>